<evidence type="ECO:0000256" key="3">
    <source>
        <dbReference type="ARBA" id="ARBA00012972"/>
    </source>
</evidence>
<dbReference type="NCBIfam" id="NF004868">
    <property type="entry name" value="PRK06224.1-5"/>
    <property type="match status" value="1"/>
</dbReference>
<dbReference type="GO" id="GO:0005975">
    <property type="term" value="P:carbohydrate metabolic process"/>
    <property type="evidence" value="ECO:0007669"/>
    <property type="project" value="TreeGrafter"/>
</dbReference>
<dbReference type="CDD" id="cd06100">
    <property type="entry name" value="CCL_ACL-C"/>
    <property type="match status" value="1"/>
</dbReference>
<reference evidence="6" key="1">
    <citation type="submission" date="2016-10" db="EMBL/GenBank/DDBJ databases">
        <authorList>
            <person name="Varghese N."/>
            <person name="Submissions S."/>
        </authorList>
    </citation>
    <scope>NUCLEOTIDE SEQUENCE [LARGE SCALE GENOMIC DNA]</scope>
    <source>
        <strain evidence="6">DSM 46838</strain>
    </source>
</reference>
<dbReference type="InterPro" id="IPR002020">
    <property type="entry name" value="Citrate_synthase"/>
</dbReference>
<keyword evidence="4" id="KW-0808">Transferase</keyword>
<dbReference type="Gene3D" id="1.10.230.10">
    <property type="entry name" value="Cytochrome P450-Terp, domain 2"/>
    <property type="match status" value="1"/>
</dbReference>
<protein>
    <recommendedName>
        <fullName evidence="3">citrate synthase (unknown stereospecificity)</fullName>
        <ecNumber evidence="3">2.3.3.16</ecNumber>
    </recommendedName>
</protein>
<dbReference type="InterPro" id="IPR016143">
    <property type="entry name" value="Citrate_synth-like_sm_a-sub"/>
</dbReference>
<dbReference type="AlphaFoldDB" id="A0A1I1ZNM2"/>
<dbReference type="InterPro" id="IPR036969">
    <property type="entry name" value="Citrate_synthase_sf"/>
</dbReference>
<dbReference type="InterPro" id="IPR016142">
    <property type="entry name" value="Citrate_synth-like_lrg_a-sub"/>
</dbReference>
<dbReference type="GO" id="GO:0005829">
    <property type="term" value="C:cytosol"/>
    <property type="evidence" value="ECO:0007669"/>
    <property type="project" value="TreeGrafter"/>
</dbReference>
<accession>A0A1I1ZNM2</accession>
<evidence type="ECO:0000313" key="6">
    <source>
        <dbReference type="Proteomes" id="UP000198589"/>
    </source>
</evidence>
<keyword evidence="6" id="KW-1185">Reference proteome</keyword>
<comment type="similarity">
    <text evidence="2">Belongs to the citrate synthase family.</text>
</comment>
<dbReference type="PANTHER" id="PTHR11739">
    <property type="entry name" value="CITRATE SYNTHASE"/>
    <property type="match status" value="1"/>
</dbReference>
<dbReference type="STRING" id="1798228.SAMN05216574_103108"/>
<dbReference type="Pfam" id="PF00285">
    <property type="entry name" value="Citrate_synt"/>
    <property type="match status" value="1"/>
</dbReference>
<evidence type="ECO:0000256" key="1">
    <source>
        <dbReference type="ARBA" id="ARBA00005163"/>
    </source>
</evidence>
<dbReference type="Proteomes" id="UP000198589">
    <property type="component" value="Unassembled WGS sequence"/>
</dbReference>
<gene>
    <name evidence="5" type="ORF">SAMN05216574_103108</name>
</gene>
<dbReference type="GO" id="GO:0006099">
    <property type="term" value="P:tricarboxylic acid cycle"/>
    <property type="evidence" value="ECO:0007669"/>
    <property type="project" value="UniProtKB-UniPathway"/>
</dbReference>
<dbReference type="EC" id="2.3.3.16" evidence="3"/>
<dbReference type="RefSeq" id="WP_217640576.1">
    <property type="nucleotide sequence ID" value="NZ_FOND01000003.1"/>
</dbReference>
<dbReference type="SUPFAM" id="SSF48256">
    <property type="entry name" value="Citrate synthase"/>
    <property type="match status" value="1"/>
</dbReference>
<evidence type="ECO:0000256" key="4">
    <source>
        <dbReference type="ARBA" id="ARBA00022679"/>
    </source>
</evidence>
<comment type="pathway">
    <text evidence="1">Carbohydrate metabolism; tricarboxylic acid cycle.</text>
</comment>
<sequence length="260" mass="27826">MRSDIAWSNAETIVIRGHDLVEELLGKVSLGDFGFLELFHRLPDESESVVFNAMLVSLAEHGMTANAMVARLTYLGAPESLQGAVAAGLMGLGTTFVGTIEGTAKMLQGVSGDDAWRTDDAALEELATGIAEGFVTARTPVPGIGHPIHKPVDPRAEKLFRLAREHGLDDAYERLLRAVKAVAEDRLNRELPINVTGAIGALATTMGLRWEVSRGLGVMARAVGLVGHILEELDQPIARTVQHETERTASAHLVEGNSHG</sequence>
<name>A0A1I1ZNM2_9ACTN</name>
<dbReference type="EMBL" id="FOND01000003">
    <property type="protein sequence ID" value="SFE33289.1"/>
    <property type="molecule type" value="Genomic_DNA"/>
</dbReference>
<evidence type="ECO:0000313" key="5">
    <source>
        <dbReference type="EMBL" id="SFE33289.1"/>
    </source>
</evidence>
<dbReference type="UniPathway" id="UPA00223"/>
<dbReference type="Gene3D" id="1.10.580.10">
    <property type="entry name" value="Citrate Synthase, domain 1"/>
    <property type="match status" value="1"/>
</dbReference>
<dbReference type="GO" id="GO:0036440">
    <property type="term" value="F:citrate synthase activity"/>
    <property type="evidence" value="ECO:0007669"/>
    <property type="project" value="UniProtKB-EC"/>
</dbReference>
<proteinExistence type="inferred from homology"/>
<evidence type="ECO:0000256" key="2">
    <source>
        <dbReference type="ARBA" id="ARBA00010566"/>
    </source>
</evidence>
<dbReference type="PANTHER" id="PTHR11739:SF4">
    <property type="entry name" value="CITRATE SYNTHASE, PEROXISOMAL"/>
    <property type="match status" value="1"/>
</dbReference>
<organism evidence="5 6">
    <name type="scientific">Blastococcus tunisiensis</name>
    <dbReference type="NCBI Taxonomy" id="1798228"/>
    <lineage>
        <taxon>Bacteria</taxon>
        <taxon>Bacillati</taxon>
        <taxon>Actinomycetota</taxon>
        <taxon>Actinomycetes</taxon>
        <taxon>Geodermatophilales</taxon>
        <taxon>Geodermatophilaceae</taxon>
        <taxon>Blastococcus</taxon>
    </lineage>
</organism>